<dbReference type="InterPro" id="IPR035965">
    <property type="entry name" value="PAS-like_dom_sf"/>
</dbReference>
<dbReference type="OrthoDB" id="9804951at2"/>
<keyword evidence="5" id="KW-1133">Transmembrane helix</keyword>
<dbReference type="Gene3D" id="3.30.70.270">
    <property type="match status" value="1"/>
</dbReference>
<feature type="transmembrane region" description="Helical" evidence="5">
    <location>
        <begin position="39"/>
        <end position="59"/>
    </location>
</feature>
<dbReference type="InterPro" id="IPR052155">
    <property type="entry name" value="Biofilm_reg_signaling"/>
</dbReference>
<dbReference type="CDD" id="cd01948">
    <property type="entry name" value="EAL"/>
    <property type="match status" value="1"/>
</dbReference>
<dbReference type="SMART" id="SM00267">
    <property type="entry name" value="GGDEF"/>
    <property type="match status" value="1"/>
</dbReference>
<dbReference type="NCBIfam" id="TIGR00254">
    <property type="entry name" value="GGDEF"/>
    <property type="match status" value="1"/>
</dbReference>
<evidence type="ECO:0000259" key="7">
    <source>
        <dbReference type="PROSITE" id="PS50887"/>
    </source>
</evidence>
<dbReference type="SUPFAM" id="SSF55785">
    <property type="entry name" value="PYP-like sensor domain (PAS domain)"/>
    <property type="match status" value="1"/>
</dbReference>
<dbReference type="PANTHER" id="PTHR44757:SF2">
    <property type="entry name" value="BIOFILM ARCHITECTURE MAINTENANCE PROTEIN MBAA"/>
    <property type="match status" value="1"/>
</dbReference>
<evidence type="ECO:0000259" key="6">
    <source>
        <dbReference type="PROSITE" id="PS50883"/>
    </source>
</evidence>
<accession>A0A078KW50</accession>
<keyword evidence="3" id="KW-0973">c-di-GMP</keyword>
<dbReference type="CDD" id="cd01949">
    <property type="entry name" value="GGDEF"/>
    <property type="match status" value="1"/>
</dbReference>
<dbReference type="InterPro" id="IPR000014">
    <property type="entry name" value="PAS"/>
</dbReference>
<dbReference type="GO" id="GO:0071111">
    <property type="term" value="F:cyclic-guanylate-specific phosphodiesterase activity"/>
    <property type="evidence" value="ECO:0007669"/>
    <property type="project" value="UniProtKB-EC"/>
</dbReference>
<keyword evidence="5" id="KW-0472">Membrane</keyword>
<evidence type="ECO:0000256" key="1">
    <source>
        <dbReference type="ARBA" id="ARBA00001946"/>
    </source>
</evidence>
<evidence type="ECO:0000256" key="3">
    <source>
        <dbReference type="ARBA" id="ARBA00022636"/>
    </source>
</evidence>
<evidence type="ECO:0000313" key="9">
    <source>
        <dbReference type="Proteomes" id="UP000044071"/>
    </source>
</evidence>
<feature type="domain" description="GGDEF" evidence="7">
    <location>
        <begin position="393"/>
        <end position="525"/>
    </location>
</feature>
<dbReference type="AlphaFoldDB" id="A0A078KW50"/>
<dbReference type="EC" id="3.1.4.52" evidence="2"/>
<feature type="transmembrane region" description="Helical" evidence="5">
    <location>
        <begin position="98"/>
        <end position="121"/>
    </location>
</feature>
<feature type="transmembrane region" description="Helical" evidence="5">
    <location>
        <begin position="127"/>
        <end position="147"/>
    </location>
</feature>
<dbReference type="FunFam" id="3.30.70.270:FF:000001">
    <property type="entry name" value="Diguanylate cyclase domain protein"/>
    <property type="match status" value="1"/>
</dbReference>
<dbReference type="Pfam" id="PF13188">
    <property type="entry name" value="PAS_8"/>
    <property type="match status" value="1"/>
</dbReference>
<dbReference type="InterPro" id="IPR043128">
    <property type="entry name" value="Rev_trsase/Diguanyl_cyclase"/>
</dbReference>
<dbReference type="RefSeq" id="WP_043872541.1">
    <property type="nucleotide sequence ID" value="NZ_CCVW01000001.1"/>
</dbReference>
<dbReference type="Gene3D" id="3.30.450.20">
    <property type="entry name" value="PAS domain"/>
    <property type="match status" value="1"/>
</dbReference>
<dbReference type="PANTHER" id="PTHR44757">
    <property type="entry name" value="DIGUANYLATE CYCLASE DGCP"/>
    <property type="match status" value="1"/>
</dbReference>
<dbReference type="PROSITE" id="PS50883">
    <property type="entry name" value="EAL"/>
    <property type="match status" value="1"/>
</dbReference>
<dbReference type="STRING" id="1034943.BN59_00168"/>
<evidence type="ECO:0000256" key="5">
    <source>
        <dbReference type="SAM" id="Phobius"/>
    </source>
</evidence>
<feature type="transmembrane region" description="Helical" evidence="5">
    <location>
        <begin position="65"/>
        <end position="86"/>
    </location>
</feature>
<dbReference type="FunFam" id="3.20.20.450:FF:000001">
    <property type="entry name" value="Cyclic di-GMP phosphodiesterase yahA"/>
    <property type="match status" value="1"/>
</dbReference>
<dbReference type="SUPFAM" id="SSF141868">
    <property type="entry name" value="EAL domain-like"/>
    <property type="match status" value="1"/>
</dbReference>
<comment type="catalytic activity">
    <reaction evidence="4">
        <text>3',3'-c-di-GMP + H2O = 5'-phosphoguanylyl(3'-&gt;5')guanosine + H(+)</text>
        <dbReference type="Rhea" id="RHEA:24902"/>
        <dbReference type="ChEBI" id="CHEBI:15377"/>
        <dbReference type="ChEBI" id="CHEBI:15378"/>
        <dbReference type="ChEBI" id="CHEBI:58754"/>
        <dbReference type="ChEBI" id="CHEBI:58805"/>
        <dbReference type="EC" id="3.1.4.52"/>
    </reaction>
    <physiologicalReaction direction="left-to-right" evidence="4">
        <dbReference type="Rhea" id="RHEA:24903"/>
    </physiologicalReaction>
</comment>
<dbReference type="eggNOG" id="COG5001">
    <property type="taxonomic scope" value="Bacteria"/>
</dbReference>
<dbReference type="Gene3D" id="3.20.20.450">
    <property type="entry name" value="EAL domain"/>
    <property type="match status" value="1"/>
</dbReference>
<reference evidence="8 9" key="1">
    <citation type="submission" date="2014-06" db="EMBL/GenBank/DDBJ databases">
        <authorList>
            <person name="Urmite Genomes Urmite Genomes"/>
        </authorList>
    </citation>
    <scope>NUCLEOTIDE SEQUENCE [LARGE SCALE GENOMIC DNA]</scope>
</reference>
<dbReference type="Pfam" id="PF00563">
    <property type="entry name" value="EAL"/>
    <property type="match status" value="1"/>
</dbReference>
<feature type="domain" description="EAL" evidence="6">
    <location>
        <begin position="534"/>
        <end position="788"/>
    </location>
</feature>
<evidence type="ECO:0000256" key="2">
    <source>
        <dbReference type="ARBA" id="ARBA00012282"/>
    </source>
</evidence>
<evidence type="ECO:0000313" key="8">
    <source>
        <dbReference type="EMBL" id="CDZ75908.1"/>
    </source>
</evidence>
<dbReference type="InterPro" id="IPR001633">
    <property type="entry name" value="EAL_dom"/>
</dbReference>
<dbReference type="GO" id="GO:0071732">
    <property type="term" value="P:cellular response to nitric oxide"/>
    <property type="evidence" value="ECO:0007669"/>
    <property type="project" value="UniProtKB-ARBA"/>
</dbReference>
<sequence length="796" mass="91795">MELNSLKHSAILSREHIDKAPLRSKIFDELVDMIYRHNLFAITTQLVASLGLVIGLWQINSHQLIITWFIYMLAVYSSWCAITLYYRRQSTAFRQHNWLILLSIFIFLAGTGWGFAGSVLIPINNLIHQTFVIILIVAITSGSIAFFSPMIFIYALFLFPALIPFDIWLFAQGDIYILLGICGLIYMLIIFSSCYYLNRFLVDTLKLRYKNMSLDTLNQLLETRINNRTDELEKSLALTKSTLESTADGILVLDLNGNVEYYNQKFLDMWQVSDLFITSPTLQTLIDELVIKIKQPEEFRATLEEINNNPAHENFNEIVVSDNKVFEWYSKPHWVRNLIAGHAWSFRDITIRKQMERQLVYQANHDLLTGLPNRTLLYDRINYSIAYARRYQTQLFLLFLDLDNFKLINDNLGHNVGDVLLQEIAHRLKDNTRESDTVSRFGGDEFIVLLITNRYGDITKLSQKILDAIAKPIQLHDQEFIVTASMGVCVYPNDGENAETLLKNADMAMYLAKNQGRNNFKLYDETMKKRTEKSLEIQIELRNALARNEFFLLYQPTINLKTGEITGAEALVRWKHPQKGVIQPLHFIPAAEESRIIVLLGEWVLRNACLQNKIWQNMGYKPIKLAINVSGIQLMRDNFADFVRLALNDSQLNPEYIELELTESIIMNDKKQNLRTLERLKDMGVYLTIDDFGTGYSSLNYLREFPVNKLKIDQSFVRDCYTSSNDASIITAIIAMGHGLKLRVLAEGIETIDQLNFLKQTGCDEGQGFFFDQPMSAKAFTKLLESDFNYNKTNKN</sequence>
<keyword evidence="5" id="KW-0812">Transmembrane</keyword>
<dbReference type="SMART" id="SM00052">
    <property type="entry name" value="EAL"/>
    <property type="match status" value="1"/>
</dbReference>
<dbReference type="EMBL" id="CCSB01000001">
    <property type="protein sequence ID" value="CDZ75908.1"/>
    <property type="molecule type" value="Genomic_DNA"/>
</dbReference>
<dbReference type="InterPro" id="IPR029787">
    <property type="entry name" value="Nucleotide_cyclase"/>
</dbReference>
<keyword evidence="9" id="KW-1185">Reference proteome</keyword>
<organism evidence="8 9">
    <name type="scientific">Legionella massiliensis</name>
    <dbReference type="NCBI Taxonomy" id="1034943"/>
    <lineage>
        <taxon>Bacteria</taxon>
        <taxon>Pseudomonadati</taxon>
        <taxon>Pseudomonadota</taxon>
        <taxon>Gammaproteobacteria</taxon>
        <taxon>Legionellales</taxon>
        <taxon>Legionellaceae</taxon>
        <taxon>Legionella</taxon>
    </lineage>
</organism>
<dbReference type="Pfam" id="PF00990">
    <property type="entry name" value="GGDEF"/>
    <property type="match status" value="1"/>
</dbReference>
<comment type="cofactor">
    <cofactor evidence="1">
        <name>Mg(2+)</name>
        <dbReference type="ChEBI" id="CHEBI:18420"/>
    </cofactor>
</comment>
<feature type="transmembrane region" description="Helical" evidence="5">
    <location>
        <begin position="177"/>
        <end position="198"/>
    </location>
</feature>
<dbReference type="InterPro" id="IPR000160">
    <property type="entry name" value="GGDEF_dom"/>
</dbReference>
<dbReference type="PROSITE" id="PS50887">
    <property type="entry name" value="GGDEF"/>
    <property type="match status" value="1"/>
</dbReference>
<proteinExistence type="predicted"/>
<evidence type="ECO:0000256" key="4">
    <source>
        <dbReference type="ARBA" id="ARBA00051114"/>
    </source>
</evidence>
<protein>
    <recommendedName>
        <fullName evidence="2">cyclic-guanylate-specific phosphodiesterase</fullName>
        <ecNumber evidence="2">3.1.4.52</ecNumber>
    </recommendedName>
</protein>
<gene>
    <name evidence="8" type="primary">cph2_1</name>
    <name evidence="8" type="ORF">BN59_00168</name>
</gene>
<name>A0A078KW50_9GAMM</name>
<dbReference type="Proteomes" id="UP000044071">
    <property type="component" value="Unassembled WGS sequence"/>
</dbReference>
<dbReference type="InterPro" id="IPR035919">
    <property type="entry name" value="EAL_sf"/>
</dbReference>
<dbReference type="SUPFAM" id="SSF55073">
    <property type="entry name" value="Nucleotide cyclase"/>
    <property type="match status" value="1"/>
</dbReference>